<dbReference type="Pfam" id="PF00440">
    <property type="entry name" value="TetR_N"/>
    <property type="match status" value="1"/>
</dbReference>
<evidence type="ECO:0000256" key="1">
    <source>
        <dbReference type="ARBA" id="ARBA00023125"/>
    </source>
</evidence>
<feature type="DNA-binding region" description="H-T-H motif" evidence="2">
    <location>
        <begin position="41"/>
        <end position="60"/>
    </location>
</feature>
<dbReference type="Gene3D" id="1.10.357.10">
    <property type="entry name" value="Tetracycline Repressor, domain 2"/>
    <property type="match status" value="1"/>
</dbReference>
<dbReference type="InterPro" id="IPR009057">
    <property type="entry name" value="Homeodomain-like_sf"/>
</dbReference>
<dbReference type="EMBL" id="JAPZVP010000003">
    <property type="protein sequence ID" value="MDA1358963.1"/>
    <property type="molecule type" value="Genomic_DNA"/>
</dbReference>
<feature type="region of interest" description="Disordered" evidence="3">
    <location>
        <begin position="1"/>
        <end position="20"/>
    </location>
</feature>
<feature type="compositionally biased region" description="Basic and acidic residues" evidence="3">
    <location>
        <begin position="1"/>
        <end position="11"/>
    </location>
</feature>
<comment type="caution">
    <text evidence="5">The sequence shown here is derived from an EMBL/GenBank/DDBJ whole genome shotgun (WGS) entry which is preliminary data.</text>
</comment>
<feature type="domain" description="HTH tetR-type" evidence="4">
    <location>
        <begin position="18"/>
        <end position="78"/>
    </location>
</feature>
<dbReference type="InterPro" id="IPR001647">
    <property type="entry name" value="HTH_TetR"/>
</dbReference>
<dbReference type="Pfam" id="PF17926">
    <property type="entry name" value="TetR_C_21"/>
    <property type="match status" value="1"/>
</dbReference>
<dbReference type="PROSITE" id="PS50977">
    <property type="entry name" value="HTH_TETR_2"/>
    <property type="match status" value="1"/>
</dbReference>
<organism evidence="5 6">
    <name type="scientific">Glycomyces luteolus</name>
    <dbReference type="NCBI Taxonomy" id="2670330"/>
    <lineage>
        <taxon>Bacteria</taxon>
        <taxon>Bacillati</taxon>
        <taxon>Actinomycetota</taxon>
        <taxon>Actinomycetes</taxon>
        <taxon>Glycomycetales</taxon>
        <taxon>Glycomycetaceae</taxon>
        <taxon>Glycomyces</taxon>
    </lineage>
</organism>
<dbReference type="InterPro" id="IPR036271">
    <property type="entry name" value="Tet_transcr_reg_TetR-rel_C_sf"/>
</dbReference>
<dbReference type="AlphaFoldDB" id="A0A9X3SS22"/>
<dbReference type="RefSeq" id="WP_270108786.1">
    <property type="nucleotide sequence ID" value="NZ_JAPZVP010000003.1"/>
</dbReference>
<sequence length="214" mass="23775">MSDPDLRKPDETAQTSTMTTREKLLHAAREVFAEQGLAHTRISDIAVRSGVNRERVYGYFGSKEGLFDAVINDALDELAEAVPLTPGEDLVEYVDRVHEFHRLHPQLLRLLLWEALHYRSEPLPGEEDRRARYREKVGALEQSLGAAQGRLQAAPTLFILIGLAAWPSVVPQLARLIMGADTSEDPELMRAHVLSFASAALRPEDQAAAAETKD</sequence>
<dbReference type="Proteomes" id="UP001146067">
    <property type="component" value="Unassembled WGS sequence"/>
</dbReference>
<dbReference type="PRINTS" id="PR00455">
    <property type="entry name" value="HTHTETR"/>
</dbReference>
<reference evidence="5" key="1">
    <citation type="submission" date="2022-12" db="EMBL/GenBank/DDBJ databases">
        <title>Gycomyces niveus sp.nov.,a novel actinomycete isolated from soil in Shouguan.</title>
        <authorList>
            <person name="Yang X."/>
        </authorList>
    </citation>
    <scope>NUCLEOTIDE SEQUENCE</scope>
    <source>
        <strain evidence="5">NEAU-A15</strain>
    </source>
</reference>
<evidence type="ECO:0000256" key="2">
    <source>
        <dbReference type="PROSITE-ProRule" id="PRU00335"/>
    </source>
</evidence>
<dbReference type="PANTHER" id="PTHR30328">
    <property type="entry name" value="TRANSCRIPTIONAL REPRESSOR"/>
    <property type="match status" value="1"/>
</dbReference>
<gene>
    <name evidence="5" type="ORF">O1R50_04980</name>
</gene>
<keyword evidence="6" id="KW-1185">Reference proteome</keyword>
<accession>A0A9X3SS22</accession>
<evidence type="ECO:0000256" key="3">
    <source>
        <dbReference type="SAM" id="MobiDB-lite"/>
    </source>
</evidence>
<dbReference type="SUPFAM" id="SSF46689">
    <property type="entry name" value="Homeodomain-like"/>
    <property type="match status" value="1"/>
</dbReference>
<dbReference type="PANTHER" id="PTHR30328:SF54">
    <property type="entry name" value="HTH-TYPE TRANSCRIPTIONAL REPRESSOR SCO4008"/>
    <property type="match status" value="1"/>
</dbReference>
<evidence type="ECO:0000313" key="6">
    <source>
        <dbReference type="Proteomes" id="UP001146067"/>
    </source>
</evidence>
<dbReference type="InterPro" id="IPR050109">
    <property type="entry name" value="HTH-type_TetR-like_transc_reg"/>
</dbReference>
<keyword evidence="1 2" id="KW-0238">DNA-binding</keyword>
<dbReference type="GO" id="GO:0006355">
    <property type="term" value="P:regulation of DNA-templated transcription"/>
    <property type="evidence" value="ECO:0007669"/>
    <property type="project" value="UniProtKB-ARBA"/>
</dbReference>
<dbReference type="SUPFAM" id="SSF48498">
    <property type="entry name" value="Tetracyclin repressor-like, C-terminal domain"/>
    <property type="match status" value="1"/>
</dbReference>
<evidence type="ECO:0000313" key="5">
    <source>
        <dbReference type="EMBL" id="MDA1358963.1"/>
    </source>
</evidence>
<dbReference type="InterPro" id="IPR041467">
    <property type="entry name" value="Sco4008_C"/>
</dbReference>
<name>A0A9X3SS22_9ACTN</name>
<proteinExistence type="predicted"/>
<protein>
    <submittedName>
        <fullName evidence="5">TetR family transcriptional regulator</fullName>
    </submittedName>
</protein>
<dbReference type="GO" id="GO:0003677">
    <property type="term" value="F:DNA binding"/>
    <property type="evidence" value="ECO:0007669"/>
    <property type="project" value="UniProtKB-UniRule"/>
</dbReference>
<evidence type="ECO:0000259" key="4">
    <source>
        <dbReference type="PROSITE" id="PS50977"/>
    </source>
</evidence>